<feature type="transmembrane region" description="Helical" evidence="1">
    <location>
        <begin position="172"/>
        <end position="192"/>
    </location>
</feature>
<evidence type="ECO:0000313" key="2">
    <source>
        <dbReference type="EMBL" id="GMR31054.1"/>
    </source>
</evidence>
<keyword evidence="1" id="KW-0812">Transmembrane</keyword>
<gene>
    <name evidence="2" type="ORF">PMAYCL1PPCAC_01249</name>
</gene>
<dbReference type="AlphaFoldDB" id="A0AAN5C6S6"/>
<reference evidence="3" key="1">
    <citation type="submission" date="2022-10" db="EMBL/GenBank/DDBJ databases">
        <title>Genome assembly of Pristionchus species.</title>
        <authorList>
            <person name="Yoshida K."/>
            <person name="Sommer R.J."/>
        </authorList>
    </citation>
    <scope>NUCLEOTIDE SEQUENCE [LARGE SCALE GENOMIC DNA]</scope>
    <source>
        <strain evidence="3">RS5460</strain>
    </source>
</reference>
<evidence type="ECO:0000313" key="3">
    <source>
        <dbReference type="Proteomes" id="UP001328107"/>
    </source>
</evidence>
<feature type="non-terminal residue" evidence="2">
    <location>
        <position position="1"/>
    </location>
</feature>
<protein>
    <submittedName>
        <fullName evidence="2">Uncharacterized protein</fullName>
    </submittedName>
</protein>
<keyword evidence="1" id="KW-1133">Transmembrane helix</keyword>
<proteinExistence type="predicted"/>
<dbReference type="EMBL" id="BTRK01000001">
    <property type="protein sequence ID" value="GMR31054.1"/>
    <property type="molecule type" value="Genomic_DNA"/>
</dbReference>
<feature type="transmembrane region" description="Helical" evidence="1">
    <location>
        <begin position="138"/>
        <end position="160"/>
    </location>
</feature>
<keyword evidence="3" id="KW-1185">Reference proteome</keyword>
<dbReference type="Proteomes" id="UP001328107">
    <property type="component" value="Unassembled WGS sequence"/>
</dbReference>
<feature type="transmembrane region" description="Helical" evidence="1">
    <location>
        <begin position="77"/>
        <end position="100"/>
    </location>
</feature>
<feature type="transmembrane region" description="Helical" evidence="1">
    <location>
        <begin position="225"/>
        <end position="249"/>
    </location>
</feature>
<evidence type="ECO:0000256" key="1">
    <source>
        <dbReference type="SAM" id="Phobius"/>
    </source>
</evidence>
<sequence length="263" mass="29347">RSSREMSDKAAKAAEKASFIDGKMKRDFTAMVGAMGANGDPMRKASSGTLNRLILVAQALESEVDTRRKTEIHGGKIVVAVRMANIIVLILINFLVFTGFGQYTDGKQNMSLLLTPDKWVYSTAVDLPPTFTEMALKFQFIAGTLTVALLFTSSLVQLLTMCRIGNIKCMSVMLTISCVPCCLLVFGLQMHYSSCPWIDDYYLRNQKVRLNKFERAQEQCGINGWALAGIFTLLSCALFVAEGLVTSFFRQQEQFRTRKQTML</sequence>
<keyword evidence="1" id="KW-0472">Membrane</keyword>
<comment type="caution">
    <text evidence="2">The sequence shown here is derived from an EMBL/GenBank/DDBJ whole genome shotgun (WGS) entry which is preliminary data.</text>
</comment>
<accession>A0AAN5C6S6</accession>
<organism evidence="2 3">
    <name type="scientific">Pristionchus mayeri</name>
    <dbReference type="NCBI Taxonomy" id="1317129"/>
    <lineage>
        <taxon>Eukaryota</taxon>
        <taxon>Metazoa</taxon>
        <taxon>Ecdysozoa</taxon>
        <taxon>Nematoda</taxon>
        <taxon>Chromadorea</taxon>
        <taxon>Rhabditida</taxon>
        <taxon>Rhabditina</taxon>
        <taxon>Diplogasteromorpha</taxon>
        <taxon>Diplogasteroidea</taxon>
        <taxon>Neodiplogasteridae</taxon>
        <taxon>Pristionchus</taxon>
    </lineage>
</organism>
<name>A0AAN5C6S6_9BILA</name>